<feature type="transmembrane region" description="Helical" evidence="1">
    <location>
        <begin position="43"/>
        <end position="61"/>
    </location>
</feature>
<evidence type="ECO:0000313" key="3">
    <source>
        <dbReference type="Proteomes" id="UP001310692"/>
    </source>
</evidence>
<accession>A0ABU7M307</accession>
<feature type="transmembrane region" description="Helical" evidence="1">
    <location>
        <begin position="203"/>
        <end position="228"/>
    </location>
</feature>
<sequence length="249" mass="26968">MRKLGLSAALFFSVFVILVFAVEMAPGVEPGPMTELFKLPGTLALWILIWLVPVAVMRLGMTGETTGVAGLGFGGDEFRVGFGFWLMGFPASLASIPTMMIAIPLIGLAQATENLAVVIPVIFAGLTFGFSGYAYVMARLGPGLALSIRNKEFYVTRTWRATHPIRWRLLLVWLPWWLLYFSLTFFGLLAFPRGLAIAGGYTAAIVQTLFGAGVVILFSMAAATQTYVMDYLLRRYPAAASKIGASPAP</sequence>
<dbReference type="EMBL" id="JAZDRO010000007">
    <property type="protein sequence ID" value="MEE2567645.1"/>
    <property type="molecule type" value="Genomic_DNA"/>
</dbReference>
<feature type="transmembrane region" description="Helical" evidence="1">
    <location>
        <begin position="115"/>
        <end position="136"/>
    </location>
</feature>
<keyword evidence="3" id="KW-1185">Reference proteome</keyword>
<name>A0ABU7M307_9PROT</name>
<evidence type="ECO:0000313" key="2">
    <source>
        <dbReference type="EMBL" id="MEE2567645.1"/>
    </source>
</evidence>
<proteinExistence type="predicted"/>
<comment type="caution">
    <text evidence="2">The sequence shown here is derived from an EMBL/GenBank/DDBJ whole genome shotgun (WGS) entry which is preliminary data.</text>
</comment>
<protein>
    <recommendedName>
        <fullName evidence="4">DUF4013 domain-containing protein</fullName>
    </recommendedName>
</protein>
<organism evidence="2 3">
    <name type="scientific">Hyphobacterium marinum</name>
    <dbReference type="NCBI Taxonomy" id="3116574"/>
    <lineage>
        <taxon>Bacteria</taxon>
        <taxon>Pseudomonadati</taxon>
        <taxon>Pseudomonadota</taxon>
        <taxon>Alphaproteobacteria</taxon>
        <taxon>Maricaulales</taxon>
        <taxon>Maricaulaceae</taxon>
        <taxon>Hyphobacterium</taxon>
    </lineage>
</organism>
<gene>
    <name evidence="2" type="ORF">V0U35_13250</name>
</gene>
<reference evidence="2 3" key="1">
    <citation type="submission" date="2024-01" db="EMBL/GenBank/DDBJ databases">
        <title>Hyphobacterium bacterium isolated from marine sediment.</title>
        <authorList>
            <person name="Zhao S."/>
        </authorList>
    </citation>
    <scope>NUCLEOTIDE SEQUENCE [LARGE SCALE GENOMIC DNA]</scope>
    <source>
        <strain evidence="2 3">Y60-23</strain>
    </source>
</reference>
<feature type="transmembrane region" description="Helical" evidence="1">
    <location>
        <begin position="82"/>
        <end position="109"/>
    </location>
</feature>
<evidence type="ECO:0008006" key="4">
    <source>
        <dbReference type="Google" id="ProtNLM"/>
    </source>
</evidence>
<keyword evidence="1" id="KW-1133">Transmembrane helix</keyword>
<evidence type="ECO:0000256" key="1">
    <source>
        <dbReference type="SAM" id="Phobius"/>
    </source>
</evidence>
<keyword evidence="1" id="KW-0472">Membrane</keyword>
<feature type="transmembrane region" description="Helical" evidence="1">
    <location>
        <begin position="169"/>
        <end position="191"/>
    </location>
</feature>
<keyword evidence="1" id="KW-0812">Transmembrane</keyword>
<dbReference type="Proteomes" id="UP001310692">
    <property type="component" value="Unassembled WGS sequence"/>
</dbReference>